<dbReference type="RefSeq" id="WP_376977923.1">
    <property type="nucleotide sequence ID" value="NZ_JBHLSV010000002.1"/>
</dbReference>
<organism evidence="16 17">
    <name type="scientific">Brachybacterium hainanense</name>
    <dbReference type="NCBI Taxonomy" id="1541174"/>
    <lineage>
        <taxon>Bacteria</taxon>
        <taxon>Bacillati</taxon>
        <taxon>Actinomycetota</taxon>
        <taxon>Actinomycetes</taxon>
        <taxon>Micrococcales</taxon>
        <taxon>Dermabacteraceae</taxon>
        <taxon>Brachybacterium</taxon>
    </lineage>
</organism>
<dbReference type="Pfam" id="PF00288">
    <property type="entry name" value="GHMP_kinases_N"/>
    <property type="match status" value="1"/>
</dbReference>
<keyword evidence="7" id="KW-0547">Nucleotide-binding</keyword>
<keyword evidence="5" id="KW-0444">Lipid biosynthesis</keyword>
<dbReference type="InterPro" id="IPR014721">
    <property type="entry name" value="Ribsml_uS5_D2-typ_fold_subgr"/>
</dbReference>
<dbReference type="PANTHER" id="PTHR43290:SF2">
    <property type="entry name" value="MEVALONATE KINASE"/>
    <property type="match status" value="1"/>
</dbReference>
<evidence type="ECO:0000313" key="16">
    <source>
        <dbReference type="EMBL" id="MFC0672827.1"/>
    </source>
</evidence>
<evidence type="ECO:0000256" key="4">
    <source>
        <dbReference type="ARBA" id="ARBA00022490"/>
    </source>
</evidence>
<evidence type="ECO:0000256" key="8">
    <source>
        <dbReference type="ARBA" id="ARBA00022777"/>
    </source>
</evidence>
<keyword evidence="17" id="KW-1185">Reference proteome</keyword>
<evidence type="ECO:0000256" key="10">
    <source>
        <dbReference type="ARBA" id="ARBA00022842"/>
    </source>
</evidence>
<evidence type="ECO:0000256" key="6">
    <source>
        <dbReference type="ARBA" id="ARBA00022679"/>
    </source>
</evidence>
<dbReference type="InterPro" id="IPR013750">
    <property type="entry name" value="GHMP_kinase_C_dom"/>
</dbReference>
<evidence type="ECO:0000256" key="9">
    <source>
        <dbReference type="ARBA" id="ARBA00022840"/>
    </source>
</evidence>
<evidence type="ECO:0000259" key="15">
    <source>
        <dbReference type="Pfam" id="PF08544"/>
    </source>
</evidence>
<reference evidence="16 17" key="1">
    <citation type="submission" date="2024-09" db="EMBL/GenBank/DDBJ databases">
        <authorList>
            <person name="Sun Q."/>
            <person name="Mori K."/>
        </authorList>
    </citation>
    <scope>NUCLEOTIDE SEQUENCE [LARGE SCALE GENOMIC DNA]</scope>
    <source>
        <strain evidence="16 17">CICC 10874</strain>
    </source>
</reference>
<keyword evidence="11" id="KW-0443">Lipid metabolism</keyword>
<evidence type="ECO:0000256" key="13">
    <source>
        <dbReference type="SAM" id="MobiDB-lite"/>
    </source>
</evidence>
<accession>A0ABV6R762</accession>
<dbReference type="Gene3D" id="3.30.230.10">
    <property type="match status" value="1"/>
</dbReference>
<keyword evidence="9" id="KW-0067">ATP-binding</keyword>
<evidence type="ECO:0000259" key="14">
    <source>
        <dbReference type="Pfam" id="PF00288"/>
    </source>
</evidence>
<evidence type="ECO:0000256" key="11">
    <source>
        <dbReference type="ARBA" id="ARBA00023098"/>
    </source>
</evidence>
<dbReference type="InterPro" id="IPR006203">
    <property type="entry name" value="GHMP_knse_ATP-bd_CS"/>
</dbReference>
<keyword evidence="4" id="KW-0963">Cytoplasm</keyword>
<evidence type="ECO:0000256" key="2">
    <source>
        <dbReference type="ARBA" id="ARBA00006495"/>
    </source>
</evidence>
<dbReference type="PROSITE" id="PS00627">
    <property type="entry name" value="GHMP_KINASES_ATP"/>
    <property type="match status" value="1"/>
</dbReference>
<feature type="domain" description="GHMP kinase N-terminal" evidence="14">
    <location>
        <begin position="131"/>
        <end position="204"/>
    </location>
</feature>
<protein>
    <recommendedName>
        <fullName evidence="3">mevalonate kinase</fullName>
        <ecNumber evidence="3">2.7.1.36</ecNumber>
    </recommendedName>
</protein>
<name>A0ABV6R762_9MICO</name>
<dbReference type="Pfam" id="PF08544">
    <property type="entry name" value="GHMP_kinases_C"/>
    <property type="match status" value="1"/>
</dbReference>
<dbReference type="InterPro" id="IPR006204">
    <property type="entry name" value="GHMP_kinase_N_dom"/>
</dbReference>
<evidence type="ECO:0000256" key="1">
    <source>
        <dbReference type="ARBA" id="ARBA00004496"/>
    </source>
</evidence>
<dbReference type="InterPro" id="IPR036554">
    <property type="entry name" value="GHMP_kinase_C_sf"/>
</dbReference>
<dbReference type="Gene3D" id="3.30.70.890">
    <property type="entry name" value="GHMP kinase, C-terminal domain"/>
    <property type="match status" value="1"/>
</dbReference>
<dbReference type="SUPFAM" id="SSF54211">
    <property type="entry name" value="Ribosomal protein S5 domain 2-like"/>
    <property type="match status" value="1"/>
</dbReference>
<dbReference type="InterPro" id="IPR006205">
    <property type="entry name" value="Mev_gal_kin"/>
</dbReference>
<keyword evidence="6 16" id="KW-0808">Transferase</keyword>
<comment type="pathway">
    <text evidence="12">Isoprenoid biosynthesis; isopentenyl diphosphate biosynthesis via mevalonate pathway; isopentenyl diphosphate from (R)-mevalonate: step 1/3.</text>
</comment>
<gene>
    <name evidence="16" type="primary">mvk</name>
    <name evidence="16" type="ORF">ACFFF6_02525</name>
</gene>
<dbReference type="PANTHER" id="PTHR43290">
    <property type="entry name" value="MEVALONATE KINASE"/>
    <property type="match status" value="1"/>
</dbReference>
<keyword evidence="8 16" id="KW-0418">Kinase</keyword>
<dbReference type="NCBIfam" id="TIGR00549">
    <property type="entry name" value="mevalon_kin"/>
    <property type="match status" value="1"/>
</dbReference>
<dbReference type="SUPFAM" id="SSF55060">
    <property type="entry name" value="GHMP Kinase, C-terminal domain"/>
    <property type="match status" value="1"/>
</dbReference>
<evidence type="ECO:0000256" key="3">
    <source>
        <dbReference type="ARBA" id="ARBA00012103"/>
    </source>
</evidence>
<evidence type="ECO:0000313" key="17">
    <source>
        <dbReference type="Proteomes" id="UP001589793"/>
    </source>
</evidence>
<comment type="similarity">
    <text evidence="2">Belongs to the GHMP kinase family. Mevalonate kinase subfamily.</text>
</comment>
<dbReference type="EMBL" id="JBHLSV010000002">
    <property type="protein sequence ID" value="MFC0672827.1"/>
    <property type="molecule type" value="Genomic_DNA"/>
</dbReference>
<comment type="caution">
    <text evidence="16">The sequence shown here is derived from an EMBL/GenBank/DDBJ whole genome shotgun (WGS) entry which is preliminary data.</text>
</comment>
<keyword evidence="10" id="KW-0460">Magnesium</keyword>
<sequence length="376" mass="37313">MDLTLPLPSDDASRTPSSGREPARSGRVLTSVRPAERVAGGLVRPLPAHLPVLSPTPVDGTGRAHGKAILIGEHAVVYGAAAIALPVPSVEAIAQVELLPAGSPGSLTSRLHTGPLATVPAELMPVAAAVHAAAIEVGLDPDRLHVRIDSEVPIGRGMGSSAAVAAAVVAAVADAAGRTLSPEVRHELIQESERVAHGNPSGLDARTVVADAPVRFLRRRPQGAVPVGAPVSFVIADSGVSASTAVAVATVRARREAAPAVIDGVIEELGALVDPVADALATGEAAALGAGMTRAHHLLREIGVSSPVLDDLVEAALGVGAAGAKLTGSGGGGCVLALARTPGSAGALAAALRAAGAPRTWTMTLPKTPDLLGGDA</sequence>
<proteinExistence type="inferred from homology"/>
<dbReference type="Proteomes" id="UP001589793">
    <property type="component" value="Unassembled WGS sequence"/>
</dbReference>
<evidence type="ECO:0000256" key="7">
    <source>
        <dbReference type="ARBA" id="ARBA00022741"/>
    </source>
</evidence>
<evidence type="ECO:0000256" key="12">
    <source>
        <dbReference type="ARBA" id="ARBA00029438"/>
    </source>
</evidence>
<dbReference type="PRINTS" id="PR00959">
    <property type="entry name" value="MEVGALKINASE"/>
</dbReference>
<dbReference type="EC" id="2.7.1.36" evidence="3"/>
<evidence type="ECO:0000256" key="5">
    <source>
        <dbReference type="ARBA" id="ARBA00022516"/>
    </source>
</evidence>
<feature type="region of interest" description="Disordered" evidence="13">
    <location>
        <begin position="1"/>
        <end position="29"/>
    </location>
</feature>
<feature type="domain" description="GHMP kinase C-terminal" evidence="15">
    <location>
        <begin position="277"/>
        <end position="356"/>
    </location>
</feature>
<dbReference type="InterPro" id="IPR020568">
    <property type="entry name" value="Ribosomal_Su5_D2-typ_SF"/>
</dbReference>
<comment type="subcellular location">
    <subcellularLocation>
        <location evidence="1">Cytoplasm</location>
    </subcellularLocation>
</comment>
<dbReference type="GO" id="GO:0004496">
    <property type="term" value="F:mevalonate kinase activity"/>
    <property type="evidence" value="ECO:0007669"/>
    <property type="project" value="UniProtKB-EC"/>
</dbReference>